<evidence type="ECO:0000256" key="1">
    <source>
        <dbReference type="ARBA" id="ARBA00004370"/>
    </source>
</evidence>
<dbReference type="AlphaFoldDB" id="A0A8S1YGZ2"/>
<evidence type="ECO:0000259" key="6">
    <source>
        <dbReference type="Pfam" id="PF00350"/>
    </source>
</evidence>
<dbReference type="Proteomes" id="UP000683925">
    <property type="component" value="Unassembled WGS sequence"/>
</dbReference>
<evidence type="ECO:0000313" key="7">
    <source>
        <dbReference type="EMBL" id="CAD8212879.1"/>
    </source>
</evidence>
<feature type="domain" description="Dynamin N-terminal" evidence="6">
    <location>
        <begin position="73"/>
        <end position="204"/>
    </location>
</feature>
<comment type="subcellular location">
    <subcellularLocation>
        <location evidence="1">Membrane</location>
    </subcellularLocation>
</comment>
<evidence type="ECO:0000256" key="5">
    <source>
        <dbReference type="ARBA" id="ARBA00023136"/>
    </source>
</evidence>
<comment type="caution">
    <text evidence="7">The sequence shown here is derived from an EMBL/GenBank/DDBJ whole genome shotgun (WGS) entry which is preliminary data.</text>
</comment>
<dbReference type="GO" id="GO:0051646">
    <property type="term" value="P:mitochondrion localization"/>
    <property type="evidence" value="ECO:0007669"/>
    <property type="project" value="TreeGrafter"/>
</dbReference>
<sequence>MNFIKNLFVRQKQQQNEPLFFDPFVEKIDQFERQVSIISDGITLTQYPLEIIQLIRLNIEQLKKQLKETKVYIVFLGTTSAGKSTFINSLLGQQILPSRNQECTQNVIFIEYNEKIIINERQINSLDQAQQILFEMQKSNKPEIVNIQVPSLFHNQFPSDLRSRIVFIDTPGLKKDELQSLSVHFQKIDDKVGLQHRLNVWVTNYTTFDNDKELQNQMLSIYRPQASSGIIKNKNQKGSYLKSVIIEEFQGFQKQSDIMASSREIIESNESLESVRKFQSQTLFFILNKYDERKVSEDKNVDLIIKEISQLIGSEMNIFKISALRAMRYRILNYGSQQAVDKFMESYFLDYRDVELFVTQNDCRKYCNEKIKNNPNLLQNQDYLKFQNQLESNIKLLISEAFYGDKFLQIIHWLILLELAVSPQQIKLEEKQYETLKELVHQFIDNQIQSYNDCISKFKNDTISQIKKDLDHYKSLLSSEEPQILIISACKQTMQTMIEYEQKIIQLNEDIKNGLILKLQSIFPQQQKNPLFQSFQMVGQRDVSIVEGCIQLFELVNDNNMNEIQKHSFQQYADNVQKTMGVRINPIQSSVGIISTGLSIAAYLGKRFALQTLRCSPIFAAIGIGLMSFDLSFMFGKQWYSTNIINVQLQQWESTLIQSVEDQEKNYSRVNKQTFHCVRSILSCLMQ</sequence>
<gene>
    <name evidence="7" type="ORF">POCTA_138.1.T1590102</name>
</gene>
<evidence type="ECO:0000256" key="4">
    <source>
        <dbReference type="ARBA" id="ARBA00023134"/>
    </source>
</evidence>
<name>A0A8S1YGZ2_PAROT</name>
<dbReference type="InterPro" id="IPR045063">
    <property type="entry name" value="Dynamin_N"/>
</dbReference>
<dbReference type="PANTHER" id="PTHR10465:SF0">
    <property type="entry name" value="SARCALUMENIN"/>
    <property type="match status" value="1"/>
</dbReference>
<organism evidence="7 8">
    <name type="scientific">Paramecium octaurelia</name>
    <dbReference type="NCBI Taxonomy" id="43137"/>
    <lineage>
        <taxon>Eukaryota</taxon>
        <taxon>Sar</taxon>
        <taxon>Alveolata</taxon>
        <taxon>Ciliophora</taxon>
        <taxon>Intramacronucleata</taxon>
        <taxon>Oligohymenophorea</taxon>
        <taxon>Peniculida</taxon>
        <taxon>Parameciidae</taxon>
        <taxon>Paramecium</taxon>
    </lineage>
</organism>
<evidence type="ECO:0000313" key="8">
    <source>
        <dbReference type="Proteomes" id="UP000683925"/>
    </source>
</evidence>
<dbReference type="Pfam" id="PF00350">
    <property type="entry name" value="Dynamin_N"/>
    <property type="match status" value="1"/>
</dbReference>
<dbReference type="OMA" id="KFMESYF"/>
<protein>
    <recommendedName>
        <fullName evidence="6">Dynamin N-terminal domain-containing protein</fullName>
    </recommendedName>
</protein>
<evidence type="ECO:0000256" key="3">
    <source>
        <dbReference type="ARBA" id="ARBA00022801"/>
    </source>
</evidence>
<dbReference type="PANTHER" id="PTHR10465">
    <property type="entry name" value="TRANSMEMBRANE GTPASE FZO1"/>
    <property type="match status" value="1"/>
</dbReference>
<dbReference type="GO" id="GO:0005525">
    <property type="term" value="F:GTP binding"/>
    <property type="evidence" value="ECO:0007669"/>
    <property type="project" value="UniProtKB-KW"/>
</dbReference>
<keyword evidence="8" id="KW-1185">Reference proteome</keyword>
<dbReference type="GO" id="GO:0008053">
    <property type="term" value="P:mitochondrial fusion"/>
    <property type="evidence" value="ECO:0007669"/>
    <property type="project" value="TreeGrafter"/>
</dbReference>
<keyword evidence="2" id="KW-0547">Nucleotide-binding</keyword>
<dbReference type="InterPro" id="IPR027094">
    <property type="entry name" value="Mitofusin_fam"/>
</dbReference>
<evidence type="ECO:0000256" key="2">
    <source>
        <dbReference type="ARBA" id="ARBA00022741"/>
    </source>
</evidence>
<keyword evidence="5" id="KW-0472">Membrane</keyword>
<reference evidence="7" key="1">
    <citation type="submission" date="2021-01" db="EMBL/GenBank/DDBJ databases">
        <authorList>
            <consortium name="Genoscope - CEA"/>
            <person name="William W."/>
        </authorList>
    </citation>
    <scope>NUCLEOTIDE SEQUENCE</scope>
</reference>
<keyword evidence="4" id="KW-0342">GTP-binding</keyword>
<proteinExistence type="predicted"/>
<dbReference type="OrthoDB" id="6256226at2759"/>
<dbReference type="EMBL" id="CAJJDP010000161">
    <property type="protein sequence ID" value="CAD8212879.1"/>
    <property type="molecule type" value="Genomic_DNA"/>
</dbReference>
<accession>A0A8S1YGZ2</accession>
<dbReference type="GO" id="GO:0003924">
    <property type="term" value="F:GTPase activity"/>
    <property type="evidence" value="ECO:0007669"/>
    <property type="project" value="InterPro"/>
</dbReference>
<dbReference type="GO" id="GO:0005741">
    <property type="term" value="C:mitochondrial outer membrane"/>
    <property type="evidence" value="ECO:0007669"/>
    <property type="project" value="TreeGrafter"/>
</dbReference>
<keyword evidence="3" id="KW-0378">Hydrolase</keyword>